<accession>A0A8H9MBL2</accession>
<organism evidence="9 10">
    <name type="scientific">Amycolatopsis bartoniae</name>
    <dbReference type="NCBI Taxonomy" id="941986"/>
    <lineage>
        <taxon>Bacteria</taxon>
        <taxon>Bacillati</taxon>
        <taxon>Actinomycetota</taxon>
        <taxon>Actinomycetes</taxon>
        <taxon>Pseudonocardiales</taxon>
        <taxon>Pseudonocardiaceae</taxon>
        <taxon>Amycolatopsis</taxon>
    </lineage>
</organism>
<evidence type="ECO:0000256" key="4">
    <source>
        <dbReference type="ARBA" id="ARBA00022475"/>
    </source>
</evidence>
<reference evidence="9" key="2">
    <citation type="submission" date="2020-09" db="EMBL/GenBank/DDBJ databases">
        <authorList>
            <person name="Sun Q."/>
            <person name="Zhou Y."/>
        </authorList>
    </citation>
    <scope>NUCLEOTIDE SEQUENCE</scope>
    <source>
        <strain evidence="9">CGMCC 4.7679</strain>
    </source>
</reference>
<dbReference type="Proteomes" id="UP000658656">
    <property type="component" value="Unassembled WGS sequence"/>
</dbReference>
<dbReference type="InterPro" id="IPR017871">
    <property type="entry name" value="ABC_transporter-like_CS"/>
</dbReference>
<comment type="subcellular location">
    <subcellularLocation>
        <location evidence="1">Cell membrane</location>
        <topology evidence="1">Peripheral membrane protein</topology>
    </subcellularLocation>
</comment>
<dbReference type="GO" id="GO:0016887">
    <property type="term" value="F:ATP hydrolysis activity"/>
    <property type="evidence" value="ECO:0007669"/>
    <property type="project" value="InterPro"/>
</dbReference>
<dbReference type="SMART" id="SM00382">
    <property type="entry name" value="AAA"/>
    <property type="match status" value="1"/>
</dbReference>
<keyword evidence="4" id="KW-1003">Cell membrane</keyword>
<dbReference type="NCBIfam" id="TIGR01727">
    <property type="entry name" value="oligo_HPY"/>
    <property type="match status" value="1"/>
</dbReference>
<keyword evidence="6 9" id="KW-0067">ATP-binding</keyword>
<dbReference type="PANTHER" id="PTHR43297">
    <property type="entry name" value="OLIGOPEPTIDE TRANSPORT ATP-BINDING PROTEIN APPD"/>
    <property type="match status" value="1"/>
</dbReference>
<feature type="domain" description="ABC transporter" evidence="8">
    <location>
        <begin position="18"/>
        <end position="266"/>
    </location>
</feature>
<evidence type="ECO:0000259" key="8">
    <source>
        <dbReference type="PROSITE" id="PS50893"/>
    </source>
</evidence>
<keyword evidence="10" id="KW-1185">Reference proteome</keyword>
<dbReference type="InterPro" id="IPR003593">
    <property type="entry name" value="AAA+_ATPase"/>
</dbReference>
<gene>
    <name evidence="9" type="ORF">GCM10017566_06680</name>
</gene>
<comment type="similarity">
    <text evidence="2">Belongs to the ABC transporter superfamily.</text>
</comment>
<evidence type="ECO:0000256" key="1">
    <source>
        <dbReference type="ARBA" id="ARBA00004202"/>
    </source>
</evidence>
<dbReference type="SUPFAM" id="SSF52540">
    <property type="entry name" value="P-loop containing nucleoside triphosphate hydrolases"/>
    <property type="match status" value="1"/>
</dbReference>
<protein>
    <submittedName>
        <fullName evidence="9">ABC transporter ATP-binding protein</fullName>
    </submittedName>
</protein>
<dbReference type="PROSITE" id="PS50893">
    <property type="entry name" value="ABC_TRANSPORTER_2"/>
    <property type="match status" value="1"/>
</dbReference>
<dbReference type="InterPro" id="IPR050388">
    <property type="entry name" value="ABC_Ni/Peptide_Import"/>
</dbReference>
<comment type="caution">
    <text evidence="9">The sequence shown here is derived from an EMBL/GenBank/DDBJ whole genome shotgun (WGS) entry which is preliminary data.</text>
</comment>
<evidence type="ECO:0000313" key="9">
    <source>
        <dbReference type="EMBL" id="GHF36270.1"/>
    </source>
</evidence>
<dbReference type="PROSITE" id="PS00211">
    <property type="entry name" value="ABC_TRANSPORTER_1"/>
    <property type="match status" value="1"/>
</dbReference>
<dbReference type="GO" id="GO:0015833">
    <property type="term" value="P:peptide transport"/>
    <property type="evidence" value="ECO:0007669"/>
    <property type="project" value="InterPro"/>
</dbReference>
<sequence length="347" mass="37495">MTVIQEPAAGTTTALLAVRDLSVGVRRGRTLVPILDSVSFTVRAGEMVGLVGESGSGKTVSSLAAMGLLPRSLEVSGGAIEFEGRDLLAMDRKQIRGLRGAELSMIFQDALRCLNPAFTIGDQIAEPLRVHRGMSRSQAHARAVELLELVEIPRARERASAYPHQLSGGMCQRVMIAIALACSPKLLIADEPTTALDVTVQKQVLRLLDRIQREMNLGVLFITHDLGVVTEICHRTAVMYAGQIVEEGPTEELFRRPRHPYTHGLISSIPRRGEEARRFGSIPGTVPRAGHWPTGCHFSSRCPHAQEGRCDTAPVPLDVAGPAGPDDPVPHRVRCVRAGELSLEGVA</sequence>
<dbReference type="Pfam" id="PF08352">
    <property type="entry name" value="oligo_HPY"/>
    <property type="match status" value="1"/>
</dbReference>
<evidence type="ECO:0000313" key="10">
    <source>
        <dbReference type="Proteomes" id="UP000658656"/>
    </source>
</evidence>
<dbReference type="InterPro" id="IPR027417">
    <property type="entry name" value="P-loop_NTPase"/>
</dbReference>
<dbReference type="GO" id="GO:0005886">
    <property type="term" value="C:plasma membrane"/>
    <property type="evidence" value="ECO:0007669"/>
    <property type="project" value="UniProtKB-SubCell"/>
</dbReference>
<keyword evidence="7" id="KW-0472">Membrane</keyword>
<evidence type="ECO:0000256" key="2">
    <source>
        <dbReference type="ARBA" id="ARBA00005417"/>
    </source>
</evidence>
<dbReference type="FunFam" id="3.40.50.300:FF:000016">
    <property type="entry name" value="Oligopeptide ABC transporter ATP-binding component"/>
    <property type="match status" value="1"/>
</dbReference>
<dbReference type="CDD" id="cd03257">
    <property type="entry name" value="ABC_NikE_OppD_transporters"/>
    <property type="match status" value="1"/>
</dbReference>
<dbReference type="Gene3D" id="3.40.50.300">
    <property type="entry name" value="P-loop containing nucleotide triphosphate hydrolases"/>
    <property type="match status" value="1"/>
</dbReference>
<dbReference type="PANTHER" id="PTHR43297:SF2">
    <property type="entry name" value="DIPEPTIDE TRANSPORT ATP-BINDING PROTEIN DPPD"/>
    <property type="match status" value="1"/>
</dbReference>
<dbReference type="EMBL" id="BNAV01000001">
    <property type="protein sequence ID" value="GHF36270.1"/>
    <property type="molecule type" value="Genomic_DNA"/>
</dbReference>
<dbReference type="AlphaFoldDB" id="A0A8H9MBL2"/>
<dbReference type="OrthoDB" id="3327300at2"/>
<keyword evidence="5" id="KW-0547">Nucleotide-binding</keyword>
<dbReference type="Pfam" id="PF00005">
    <property type="entry name" value="ABC_tran"/>
    <property type="match status" value="1"/>
</dbReference>
<name>A0A8H9MBL2_9PSEU</name>
<reference evidence="9" key="1">
    <citation type="journal article" date="2014" name="Int. J. Syst. Evol. Microbiol.">
        <title>Complete genome sequence of Corynebacterium casei LMG S-19264T (=DSM 44701T), isolated from a smear-ripened cheese.</title>
        <authorList>
            <consortium name="US DOE Joint Genome Institute (JGI-PGF)"/>
            <person name="Walter F."/>
            <person name="Albersmeier A."/>
            <person name="Kalinowski J."/>
            <person name="Ruckert C."/>
        </authorList>
    </citation>
    <scope>NUCLEOTIDE SEQUENCE</scope>
    <source>
        <strain evidence="9">CGMCC 4.7679</strain>
    </source>
</reference>
<evidence type="ECO:0000256" key="5">
    <source>
        <dbReference type="ARBA" id="ARBA00022741"/>
    </source>
</evidence>
<evidence type="ECO:0000256" key="7">
    <source>
        <dbReference type="ARBA" id="ARBA00023136"/>
    </source>
</evidence>
<evidence type="ECO:0000256" key="3">
    <source>
        <dbReference type="ARBA" id="ARBA00022448"/>
    </source>
</evidence>
<dbReference type="RefSeq" id="WP_145936390.1">
    <property type="nucleotide sequence ID" value="NZ_BNAV01000001.1"/>
</dbReference>
<dbReference type="InterPro" id="IPR013563">
    <property type="entry name" value="Oligopep_ABC_C"/>
</dbReference>
<dbReference type="InterPro" id="IPR003439">
    <property type="entry name" value="ABC_transporter-like_ATP-bd"/>
</dbReference>
<keyword evidence="3" id="KW-0813">Transport</keyword>
<proteinExistence type="inferred from homology"/>
<dbReference type="GO" id="GO:0005524">
    <property type="term" value="F:ATP binding"/>
    <property type="evidence" value="ECO:0007669"/>
    <property type="project" value="UniProtKB-KW"/>
</dbReference>
<evidence type="ECO:0000256" key="6">
    <source>
        <dbReference type="ARBA" id="ARBA00022840"/>
    </source>
</evidence>